<evidence type="ECO:0000259" key="2">
    <source>
        <dbReference type="Pfam" id="PF00248"/>
    </source>
</evidence>
<keyword evidence="1 3" id="KW-0560">Oxidoreductase</keyword>
<gene>
    <name evidence="3" type="primary">iolS_1</name>
    <name evidence="3" type="ORF">AELLOGFF_04229</name>
</gene>
<dbReference type="AlphaFoldDB" id="A0A5S9QPE2"/>
<dbReference type="EMBL" id="CACSIP010000017">
    <property type="protein sequence ID" value="CAA0120118.1"/>
    <property type="molecule type" value="Genomic_DNA"/>
</dbReference>
<evidence type="ECO:0000313" key="4">
    <source>
        <dbReference type="Proteomes" id="UP000430146"/>
    </source>
</evidence>
<sequence length="342" mass="37486">MQLRNLGQTGIKVTPYCLGTMLFGPNGNEDRADCARIIHRAVDAGINFIDTADVYGGGVSEEIIGEALRPRRHEVVLATKVNGQMGDNPNHAGNSRRWIVTEVENSLRRLGTDYIDLYQIHHPDPTTDIEETLSALTSLLTSGKIRAIGSSNFPASQIVEAQWVAERRGLSRFRTEQPPYSILNRGAEKEVFPICEKYGIGTMVWSPLAMGMLTGKYRKGTHVDTPRLHWVPRHLTDEHTLNVVEELIGVAAAADLSITAMAMAFAVAHPAVTSAIIGPRTMEQLDGLLTAAETALDDDVLDRIDQIAPPGSDIGLLDVAYRTPAQRDPQLRRRRHGSRSAA</sequence>
<dbReference type="InterPro" id="IPR036812">
    <property type="entry name" value="NAD(P)_OxRdtase_dom_sf"/>
</dbReference>
<reference evidence="3 4" key="1">
    <citation type="submission" date="2019-11" db="EMBL/GenBank/DDBJ databases">
        <authorList>
            <person name="Holert J."/>
        </authorList>
    </citation>
    <scope>NUCLEOTIDE SEQUENCE [LARGE SCALE GENOMIC DNA]</scope>
    <source>
        <strain evidence="3">BC8_1</strain>
    </source>
</reference>
<dbReference type="SUPFAM" id="SSF51430">
    <property type="entry name" value="NAD(P)-linked oxidoreductase"/>
    <property type="match status" value="1"/>
</dbReference>
<dbReference type="FunFam" id="3.20.20.100:FF:000004">
    <property type="entry name" value="Oxidoreductase, aldo/keto reductase"/>
    <property type="match status" value="1"/>
</dbReference>
<dbReference type="Pfam" id="PF00248">
    <property type="entry name" value="Aldo_ket_red"/>
    <property type="match status" value="1"/>
</dbReference>
<keyword evidence="4" id="KW-1185">Reference proteome</keyword>
<dbReference type="EC" id="1.1.1.-" evidence="3"/>
<protein>
    <submittedName>
        <fullName evidence="3">Aldo-keto reductase IolS</fullName>
        <ecNumber evidence="3">1.1.1.-</ecNumber>
    </submittedName>
</protein>
<dbReference type="GO" id="GO:0016491">
    <property type="term" value="F:oxidoreductase activity"/>
    <property type="evidence" value="ECO:0007669"/>
    <property type="project" value="UniProtKB-KW"/>
</dbReference>
<accession>A0A5S9QPE2</accession>
<feature type="domain" description="NADP-dependent oxidoreductase" evidence="2">
    <location>
        <begin position="17"/>
        <end position="307"/>
    </location>
</feature>
<dbReference type="InterPro" id="IPR020471">
    <property type="entry name" value="AKR"/>
</dbReference>
<dbReference type="PANTHER" id="PTHR43364">
    <property type="entry name" value="NADH-SPECIFIC METHYLGLYOXAL REDUCTASE-RELATED"/>
    <property type="match status" value="1"/>
</dbReference>
<dbReference type="PRINTS" id="PR00069">
    <property type="entry name" value="ALDKETRDTASE"/>
</dbReference>
<dbReference type="InterPro" id="IPR023210">
    <property type="entry name" value="NADP_OxRdtase_dom"/>
</dbReference>
<evidence type="ECO:0000313" key="3">
    <source>
        <dbReference type="EMBL" id="CAA0120118.1"/>
    </source>
</evidence>
<dbReference type="PANTHER" id="PTHR43364:SF4">
    <property type="entry name" value="NAD(P)-LINKED OXIDOREDUCTASE SUPERFAMILY PROTEIN"/>
    <property type="match status" value="1"/>
</dbReference>
<dbReference type="Gene3D" id="3.20.20.100">
    <property type="entry name" value="NADP-dependent oxidoreductase domain"/>
    <property type="match status" value="1"/>
</dbReference>
<evidence type="ECO:0000256" key="1">
    <source>
        <dbReference type="ARBA" id="ARBA00023002"/>
    </source>
</evidence>
<dbReference type="RefSeq" id="WP_159230833.1">
    <property type="nucleotide sequence ID" value="NZ_CACSIP010000017.1"/>
</dbReference>
<name>A0A5S9QPE2_MYCVN</name>
<dbReference type="OrthoDB" id="9768793at2"/>
<dbReference type="GO" id="GO:0005829">
    <property type="term" value="C:cytosol"/>
    <property type="evidence" value="ECO:0007669"/>
    <property type="project" value="UniProtKB-ARBA"/>
</dbReference>
<proteinExistence type="predicted"/>
<dbReference type="Proteomes" id="UP000430146">
    <property type="component" value="Unassembled WGS sequence"/>
</dbReference>
<dbReference type="InterPro" id="IPR050523">
    <property type="entry name" value="AKR_Detox_Biosynth"/>
</dbReference>
<organism evidence="3 4">
    <name type="scientific">Mycolicibacterium vanbaalenii</name>
    <name type="common">Mycobacterium vanbaalenii</name>
    <dbReference type="NCBI Taxonomy" id="110539"/>
    <lineage>
        <taxon>Bacteria</taxon>
        <taxon>Bacillati</taxon>
        <taxon>Actinomycetota</taxon>
        <taxon>Actinomycetes</taxon>
        <taxon>Mycobacteriales</taxon>
        <taxon>Mycobacteriaceae</taxon>
        <taxon>Mycolicibacterium</taxon>
    </lineage>
</organism>